<dbReference type="GO" id="GO:0008168">
    <property type="term" value="F:methyltransferase activity"/>
    <property type="evidence" value="ECO:0007669"/>
    <property type="project" value="UniProtKB-KW"/>
</dbReference>
<dbReference type="RefSeq" id="WP_193909864.1">
    <property type="nucleotide sequence ID" value="NZ_JADEXG010000049.1"/>
</dbReference>
<comment type="caution">
    <text evidence="1">The sequence shown here is derived from an EMBL/GenBank/DDBJ whole genome shotgun (WGS) entry which is preliminary data.</text>
</comment>
<organism evidence="1 2">
    <name type="scientific">Vasconcelosia minhoensis LEGE 07310</name>
    <dbReference type="NCBI Taxonomy" id="915328"/>
    <lineage>
        <taxon>Bacteria</taxon>
        <taxon>Bacillati</taxon>
        <taxon>Cyanobacteriota</taxon>
        <taxon>Cyanophyceae</taxon>
        <taxon>Nodosilineales</taxon>
        <taxon>Cymatolegaceae</taxon>
        <taxon>Vasconcelosia</taxon>
        <taxon>Vasconcelosia minhoensis</taxon>
    </lineage>
</organism>
<dbReference type="GO" id="GO:0032259">
    <property type="term" value="P:methylation"/>
    <property type="evidence" value="ECO:0007669"/>
    <property type="project" value="UniProtKB-KW"/>
</dbReference>
<dbReference type="AlphaFoldDB" id="A0A8J7DDU9"/>
<keyword evidence="1" id="KW-0489">Methyltransferase</keyword>
<dbReference type="NCBIfam" id="TIGR04096">
    <property type="entry name" value="dnd_rel_methyl"/>
    <property type="match status" value="2"/>
</dbReference>
<dbReference type="Proteomes" id="UP000636505">
    <property type="component" value="Unassembled WGS sequence"/>
</dbReference>
<sequence length="698" mass="79525">MNPSCSAAPLTMLSLHQLATLCRQSPIGKCLPGAFYIHHTALSQLDPQLQAYEALARSWLSNDVSITLVKFHFEKPALSYLFYPDFDSMAHPALAASVQIVLPNGRTDYRSYCNRANPPVLHRKETFVAPDYPGYEIFARLTHQQVALGLLENSRTIGTRLGWQNRLQAHNLMIVDHRLACPLEQPSSPPQAVPNIERHRAAIVRNSLSKPVRLALEAGLFSPEATFFDYGCGHGGDVSRLHRQGYASAGWDPYYQPQIPLTQADIVNLGYVLNVIEDAAERREALVRAWELSQQALIVSAQVLICDRAQNTHAYGDGIITRRNTFQKYYEQEELKAYIDQVLGVDSIPVALGIYFIFRDEAQAENFRASRFRSRAAMPRVRLSIRRFEDCRERLQPLMDFYTDRGRLPKVDELSPETLRPLQVEFGTIRRAFGVILKATDGGEWDAIADRRRQDLMVYLALSHFGRRPKFRDLSPPVQQDVKALFGSYQQACTAADLMLMSLGRMEIIEERCRQSSLGQQRPNSLWVHVSALDQLDPLLRLYEGCASRTIGRPEEAAVVKFHTSTPKITYLFFPTFDTEPHPALHTSMQIGLRDLRVRYRDYDPADNPPLLHQKEQMITPDYAGYGKFAKLSQQERNWGLLDDLSAIYDRQGWEECLEAHCAELKGHRIVWRKDTNPYQIKLLQTARRQRSIASETG</sequence>
<protein>
    <submittedName>
        <fullName evidence="1">DNA phosphorothioation-associated putative methyltransferase</fullName>
    </submittedName>
</protein>
<gene>
    <name evidence="1" type="ORF">IQ241_18050</name>
</gene>
<keyword evidence="1" id="KW-0808">Transferase</keyword>
<keyword evidence="2" id="KW-1185">Reference proteome</keyword>
<reference evidence="1" key="1">
    <citation type="submission" date="2020-10" db="EMBL/GenBank/DDBJ databases">
        <authorList>
            <person name="Castelo-Branco R."/>
            <person name="Eusebio N."/>
            <person name="Adriana R."/>
            <person name="Vieira A."/>
            <person name="Brugerolle De Fraissinette N."/>
            <person name="Rezende De Castro R."/>
            <person name="Schneider M.P."/>
            <person name="Vasconcelos V."/>
            <person name="Leao P.N."/>
        </authorList>
    </citation>
    <scope>NUCLEOTIDE SEQUENCE</scope>
    <source>
        <strain evidence="1">LEGE 07310</strain>
    </source>
</reference>
<name>A0A8J7DDU9_9CYAN</name>
<evidence type="ECO:0000313" key="1">
    <source>
        <dbReference type="EMBL" id="MBE9079178.1"/>
    </source>
</evidence>
<evidence type="ECO:0000313" key="2">
    <source>
        <dbReference type="Proteomes" id="UP000636505"/>
    </source>
</evidence>
<accession>A0A8J7DDU9</accession>
<proteinExistence type="predicted"/>
<dbReference type="EMBL" id="JADEXG010000049">
    <property type="protein sequence ID" value="MBE9079178.1"/>
    <property type="molecule type" value="Genomic_DNA"/>
</dbReference>
<dbReference type="InterPro" id="IPR024019">
    <property type="entry name" value="CHP04096"/>
</dbReference>